<accession>A0A841CXK1</accession>
<dbReference type="EMBL" id="JACHJJ010000002">
    <property type="protein sequence ID" value="MBB5961533.1"/>
    <property type="molecule type" value="Genomic_DNA"/>
</dbReference>
<proteinExistence type="inferred from homology"/>
<evidence type="ECO:0000313" key="4">
    <source>
        <dbReference type="EMBL" id="MBB5961533.1"/>
    </source>
</evidence>
<dbReference type="CDD" id="cd05233">
    <property type="entry name" value="SDR_c"/>
    <property type="match status" value="1"/>
</dbReference>
<dbReference type="PROSITE" id="PS00061">
    <property type="entry name" value="ADH_SHORT"/>
    <property type="match status" value="1"/>
</dbReference>
<dbReference type="InterPro" id="IPR020904">
    <property type="entry name" value="Sc_DH/Rdtase_CS"/>
</dbReference>
<gene>
    <name evidence="4" type="ORF">FHS22_000790</name>
</gene>
<dbReference type="Gene3D" id="3.40.50.720">
    <property type="entry name" value="NAD(P)-binding Rossmann-like Domain"/>
    <property type="match status" value="1"/>
</dbReference>
<dbReference type="PRINTS" id="PR00081">
    <property type="entry name" value="GDHRDH"/>
</dbReference>
<dbReference type="Pfam" id="PF00106">
    <property type="entry name" value="adh_short"/>
    <property type="match status" value="1"/>
</dbReference>
<dbReference type="NCBIfam" id="NF005854">
    <property type="entry name" value="PRK07775.1"/>
    <property type="match status" value="1"/>
</dbReference>
<sequence>MPRFEPHPQRRPALVAGASSGIGAATAVLLAAAGHPVALGARRTDRCEEIAETIRKDGGEAVAHPLDVSDSGSVDRFVSAAAAALGDPEIVVSGAGDLGAERVHELASDDFAAQLQVHLVGAHRLVSRVVPGMVARRRGDVVLVSSDVVRAPRTRMGAYVAAKNGVEGMARALQMELEGTGVRASVVRPGPTMTGMGMGWDAETTGEVLEEWVRWGLARHPYFLRAEDVAAVVAAVVAAPRGTHLTLVEVQPEAAVARPPASGPPPASGAAGAAPAPVPEVER</sequence>
<protein>
    <submittedName>
        <fullName evidence="4">NADP-dependent 3-hydroxy acid dehydrogenase YdfG</fullName>
    </submittedName>
</protein>
<evidence type="ECO:0000313" key="5">
    <source>
        <dbReference type="Proteomes" id="UP000562352"/>
    </source>
</evidence>
<keyword evidence="5" id="KW-1185">Reference proteome</keyword>
<dbReference type="AlphaFoldDB" id="A0A841CXK1"/>
<dbReference type="Proteomes" id="UP000562352">
    <property type="component" value="Unassembled WGS sequence"/>
</dbReference>
<comment type="caution">
    <text evidence="4">The sequence shown here is derived from an EMBL/GenBank/DDBJ whole genome shotgun (WGS) entry which is preliminary data.</text>
</comment>
<dbReference type="InterPro" id="IPR002347">
    <property type="entry name" value="SDR_fam"/>
</dbReference>
<organism evidence="4 5">
    <name type="scientific">Planomonospora venezuelensis</name>
    <dbReference type="NCBI Taxonomy" id="1999"/>
    <lineage>
        <taxon>Bacteria</taxon>
        <taxon>Bacillati</taxon>
        <taxon>Actinomycetota</taxon>
        <taxon>Actinomycetes</taxon>
        <taxon>Streptosporangiales</taxon>
        <taxon>Streptosporangiaceae</taxon>
        <taxon>Planomonospora</taxon>
    </lineage>
</organism>
<name>A0A841CXK1_PLAVE</name>
<evidence type="ECO:0000256" key="3">
    <source>
        <dbReference type="SAM" id="MobiDB-lite"/>
    </source>
</evidence>
<feature type="region of interest" description="Disordered" evidence="3">
    <location>
        <begin position="254"/>
        <end position="283"/>
    </location>
</feature>
<dbReference type="GO" id="GO:0016491">
    <property type="term" value="F:oxidoreductase activity"/>
    <property type="evidence" value="ECO:0007669"/>
    <property type="project" value="UniProtKB-KW"/>
</dbReference>
<dbReference type="PANTHER" id="PTHR43669">
    <property type="entry name" value="5-KETO-D-GLUCONATE 5-REDUCTASE"/>
    <property type="match status" value="1"/>
</dbReference>
<reference evidence="4 5" key="1">
    <citation type="submission" date="2020-08" db="EMBL/GenBank/DDBJ databases">
        <title>Genomic Encyclopedia of Type Strains, Phase III (KMG-III): the genomes of soil and plant-associated and newly described type strains.</title>
        <authorList>
            <person name="Whitman W."/>
        </authorList>
    </citation>
    <scope>NUCLEOTIDE SEQUENCE [LARGE SCALE GENOMIC DNA]</scope>
    <source>
        <strain evidence="4 5">CECT 3303</strain>
    </source>
</reference>
<comment type="similarity">
    <text evidence="1">Belongs to the short-chain dehydrogenases/reductases (SDR) family.</text>
</comment>
<dbReference type="SUPFAM" id="SSF51735">
    <property type="entry name" value="NAD(P)-binding Rossmann-fold domains"/>
    <property type="match status" value="1"/>
</dbReference>
<evidence type="ECO:0000256" key="2">
    <source>
        <dbReference type="ARBA" id="ARBA00023002"/>
    </source>
</evidence>
<evidence type="ECO:0000256" key="1">
    <source>
        <dbReference type="ARBA" id="ARBA00006484"/>
    </source>
</evidence>
<dbReference type="PANTHER" id="PTHR43669:SF3">
    <property type="entry name" value="ALCOHOL DEHYDROGENASE, PUTATIVE (AFU_ORTHOLOGUE AFUA_3G03445)-RELATED"/>
    <property type="match status" value="1"/>
</dbReference>
<keyword evidence="2" id="KW-0560">Oxidoreductase</keyword>
<dbReference type="InterPro" id="IPR036291">
    <property type="entry name" value="NAD(P)-bd_dom_sf"/>
</dbReference>
<dbReference type="RefSeq" id="WP_184938489.1">
    <property type="nucleotide sequence ID" value="NZ_BAAAWZ010000001.1"/>
</dbReference>